<sequence length="80" mass="9077">MERSYFHLTGFSNGITDIREQFPLLPQEETILIAEELGIKRPKTQRAKVCPCNSLVPNVTLFFLAVTKLVSEAGKVQREK</sequence>
<gene>
    <name evidence="1" type="ORF">NCTC4824_00587</name>
</gene>
<dbReference type="EMBL" id="LS483476">
    <property type="protein sequence ID" value="SQI52969.1"/>
    <property type="molecule type" value="Genomic_DNA"/>
</dbReference>
<dbReference type="InterPro" id="IPR011335">
    <property type="entry name" value="Restrct_endonuc-II-like"/>
</dbReference>
<organism evidence="1 2">
    <name type="scientific">Lederbergia lenta</name>
    <name type="common">Bacillus lentus</name>
    <dbReference type="NCBI Taxonomy" id="1467"/>
    <lineage>
        <taxon>Bacteria</taxon>
        <taxon>Bacillati</taxon>
        <taxon>Bacillota</taxon>
        <taxon>Bacilli</taxon>
        <taxon>Bacillales</taxon>
        <taxon>Bacillaceae</taxon>
        <taxon>Lederbergia</taxon>
    </lineage>
</organism>
<dbReference type="GO" id="GO:0003676">
    <property type="term" value="F:nucleic acid binding"/>
    <property type="evidence" value="ECO:0007669"/>
    <property type="project" value="InterPro"/>
</dbReference>
<proteinExistence type="predicted"/>
<keyword evidence="1" id="KW-0255">Endonuclease</keyword>
<protein>
    <submittedName>
        <fullName evidence="1">TnsA endonuclease</fullName>
    </submittedName>
</protein>
<name>A0A2X4VRV0_LEDLE</name>
<dbReference type="AlphaFoldDB" id="A0A2X4VRV0"/>
<dbReference type="GO" id="GO:0004519">
    <property type="term" value="F:endonuclease activity"/>
    <property type="evidence" value="ECO:0007669"/>
    <property type="project" value="UniProtKB-KW"/>
</dbReference>
<keyword evidence="1" id="KW-0378">Hydrolase</keyword>
<dbReference type="KEGG" id="blen:NCTC4824_00587"/>
<accession>A0A2X4VRV0</accession>
<dbReference type="Gene3D" id="3.40.1350.10">
    <property type="match status" value="1"/>
</dbReference>
<evidence type="ECO:0000313" key="1">
    <source>
        <dbReference type="EMBL" id="SQI52969.1"/>
    </source>
</evidence>
<dbReference type="InterPro" id="IPR011856">
    <property type="entry name" value="tRNA_endonuc-like_dom_sf"/>
</dbReference>
<dbReference type="SUPFAM" id="SSF52980">
    <property type="entry name" value="Restriction endonuclease-like"/>
    <property type="match status" value="1"/>
</dbReference>
<keyword evidence="1" id="KW-0540">Nuclease</keyword>
<dbReference type="Proteomes" id="UP000249134">
    <property type="component" value="Chromosome 1"/>
</dbReference>
<keyword evidence="2" id="KW-1185">Reference proteome</keyword>
<reference evidence="1 2" key="1">
    <citation type="submission" date="2018-06" db="EMBL/GenBank/DDBJ databases">
        <authorList>
            <consortium name="Pathogen Informatics"/>
            <person name="Doyle S."/>
        </authorList>
    </citation>
    <scope>NUCLEOTIDE SEQUENCE [LARGE SCALE GENOMIC DNA]</scope>
    <source>
        <strain evidence="1 2">NCTC4824</strain>
    </source>
</reference>
<evidence type="ECO:0000313" key="2">
    <source>
        <dbReference type="Proteomes" id="UP000249134"/>
    </source>
</evidence>